<dbReference type="Proteomes" id="UP000036700">
    <property type="component" value="Chromosome"/>
</dbReference>
<feature type="region of interest" description="Disordered" evidence="1">
    <location>
        <begin position="219"/>
        <end position="238"/>
    </location>
</feature>
<accession>A0A0G3EYM4</accession>
<keyword evidence="4" id="KW-1185">Reference proteome</keyword>
<proteinExistence type="predicted"/>
<organism evidence="3 4">
    <name type="scientific">Pandoraea thiooxydans</name>
    <dbReference type="NCBI Taxonomy" id="445709"/>
    <lineage>
        <taxon>Bacteria</taxon>
        <taxon>Pseudomonadati</taxon>
        <taxon>Pseudomonadota</taxon>
        <taxon>Betaproteobacteria</taxon>
        <taxon>Burkholderiales</taxon>
        <taxon>Burkholderiaceae</taxon>
        <taxon>Pandoraea</taxon>
    </lineage>
</organism>
<dbReference type="InterPro" id="IPR036515">
    <property type="entry name" value="Transposase_17_sf"/>
</dbReference>
<dbReference type="Gene3D" id="3.30.70.1290">
    <property type="entry name" value="Transposase IS200-like"/>
    <property type="match status" value="1"/>
</dbReference>
<dbReference type="PANTHER" id="PTHR34322">
    <property type="entry name" value="TRANSPOSASE, Y1_TNP DOMAIN-CONTAINING"/>
    <property type="match status" value="1"/>
</dbReference>
<protein>
    <submittedName>
        <fullName evidence="3">Transposase</fullName>
    </submittedName>
</protein>
<dbReference type="InterPro" id="IPR002686">
    <property type="entry name" value="Transposase_17"/>
</dbReference>
<dbReference type="AlphaFoldDB" id="A0A0G3EYM4"/>
<evidence type="ECO:0000256" key="1">
    <source>
        <dbReference type="SAM" id="MobiDB-lite"/>
    </source>
</evidence>
<dbReference type="RefSeq" id="WP_047215773.1">
    <property type="nucleotide sequence ID" value="NZ_CP011568.3"/>
</dbReference>
<dbReference type="GO" id="GO:0004803">
    <property type="term" value="F:transposase activity"/>
    <property type="evidence" value="ECO:0007669"/>
    <property type="project" value="InterPro"/>
</dbReference>
<name>A0A0G3EYM4_9BURK</name>
<feature type="domain" description="Transposase IS200-like" evidence="2">
    <location>
        <begin position="9"/>
        <end position="124"/>
    </location>
</feature>
<evidence type="ECO:0000313" key="4">
    <source>
        <dbReference type="Proteomes" id="UP000036700"/>
    </source>
</evidence>
<dbReference type="PATRIC" id="fig|445709.3.peg.3852"/>
<dbReference type="PANTHER" id="PTHR34322:SF2">
    <property type="entry name" value="TRANSPOSASE IS200-LIKE DOMAIN-CONTAINING PROTEIN"/>
    <property type="match status" value="1"/>
</dbReference>
<dbReference type="EMBL" id="CP011568">
    <property type="protein sequence ID" value="AKJ69866.1"/>
    <property type="molecule type" value="Genomic_DNA"/>
</dbReference>
<evidence type="ECO:0000313" key="3">
    <source>
        <dbReference type="EMBL" id="AKJ69866.1"/>
    </source>
</evidence>
<sequence length="238" mass="27510">MARLPRLFIAGQAQHIILRGNNRQHVFVDDEDRQAFLGWLKEAARTHDLAIHAYCLMPNHMHLLATPGDERSLPVTLQAVGRHYVLHFNRRHQRTGSLWEGRYRATVIEAERYLLVCSRYIELNPVRAGLCDTPESYRWSSYAHHVGLSVDSLITDHPLYWALGNTPFERQRVYRESFAQPLPEGDLRAIREATQKGWLLGDDAYRQRMAMLANRRIAPLSRGRPRRDKPANPVDSSN</sequence>
<dbReference type="GO" id="GO:0003677">
    <property type="term" value="F:DNA binding"/>
    <property type="evidence" value="ECO:0007669"/>
    <property type="project" value="InterPro"/>
</dbReference>
<dbReference type="GO" id="GO:0006313">
    <property type="term" value="P:DNA transposition"/>
    <property type="evidence" value="ECO:0007669"/>
    <property type="project" value="InterPro"/>
</dbReference>
<reference evidence="4" key="1">
    <citation type="submission" date="2015-06" db="EMBL/GenBank/DDBJ databases">
        <authorList>
            <person name="Lim Y.L."/>
            <person name="Ee R."/>
            <person name="Yong D."/>
            <person name="How K.Y."/>
            <person name="Yin W.F."/>
            <person name="Chan K.G."/>
        </authorList>
    </citation>
    <scope>NUCLEOTIDE SEQUENCE [LARGE SCALE GENOMIC DNA]</scope>
    <source>
        <strain evidence="4">DSM 25325</strain>
    </source>
</reference>
<dbReference type="KEGG" id="ptx:ABW99_18295"/>
<dbReference type="OrthoDB" id="9814067at2"/>
<evidence type="ECO:0000259" key="2">
    <source>
        <dbReference type="SMART" id="SM01321"/>
    </source>
</evidence>
<dbReference type="Pfam" id="PF01797">
    <property type="entry name" value="Y1_Tnp"/>
    <property type="match status" value="1"/>
</dbReference>
<dbReference type="SMART" id="SM01321">
    <property type="entry name" value="Y1_Tnp"/>
    <property type="match status" value="1"/>
</dbReference>
<gene>
    <name evidence="3" type="ORF">ABW99_18295</name>
</gene>
<dbReference type="SUPFAM" id="SSF143422">
    <property type="entry name" value="Transposase IS200-like"/>
    <property type="match status" value="1"/>
</dbReference>